<dbReference type="InterPro" id="IPR016193">
    <property type="entry name" value="Cytidine_deaminase-like"/>
</dbReference>
<dbReference type="InterPro" id="IPR015067">
    <property type="entry name" value="DUF1893_TM1506-like"/>
</dbReference>
<dbReference type="InterPro" id="IPR037081">
    <property type="entry name" value="Hyp_TM1506"/>
</dbReference>
<dbReference type="EMBL" id="JACBNQ010000001">
    <property type="protein sequence ID" value="NYB72747.1"/>
    <property type="molecule type" value="Genomic_DNA"/>
</dbReference>
<proteinExistence type="predicted"/>
<dbReference type="GO" id="GO:0003824">
    <property type="term" value="F:catalytic activity"/>
    <property type="evidence" value="ECO:0007669"/>
    <property type="project" value="InterPro"/>
</dbReference>
<dbReference type="Pfam" id="PF08973">
    <property type="entry name" value="TM1506"/>
    <property type="match status" value="1"/>
</dbReference>
<organism evidence="1 2">
    <name type="scientific">Sedimentibacter hydroxybenzoicus DSM 7310</name>
    <dbReference type="NCBI Taxonomy" id="1123245"/>
    <lineage>
        <taxon>Bacteria</taxon>
        <taxon>Bacillati</taxon>
        <taxon>Bacillota</taxon>
        <taxon>Tissierellia</taxon>
        <taxon>Sedimentibacter</taxon>
    </lineage>
</organism>
<dbReference type="RefSeq" id="WP_179236427.1">
    <property type="nucleotide sequence ID" value="NZ_JACBNQ010000001.1"/>
</dbReference>
<comment type="caution">
    <text evidence="1">The sequence shown here is derived from an EMBL/GenBank/DDBJ whole genome shotgun (WGS) entry which is preliminary data.</text>
</comment>
<sequence>MRDCDLAMELLEKEKLTLAIVKDGKLIFKSYEKGIKPLYTAYEELVELNGSSVADRVTGRAAAMLCIHAGIKELKTKLISDNAINVLKESNIKFEYDECTPYIKNRDKTGMCPVETLSLKAHNINDLIHMIKSFLESIKKGN</sequence>
<reference evidence="1" key="1">
    <citation type="submission" date="2020-07" db="EMBL/GenBank/DDBJ databases">
        <title>Genomic analysis of a strain of Sedimentibacter Hydroxybenzoicus DSM7310.</title>
        <authorList>
            <person name="Ma S."/>
        </authorList>
    </citation>
    <scope>NUCLEOTIDE SEQUENCE</scope>
    <source>
        <strain evidence="1">DSM 7310</strain>
    </source>
</reference>
<evidence type="ECO:0000313" key="1">
    <source>
        <dbReference type="EMBL" id="NYB72747.1"/>
    </source>
</evidence>
<dbReference type="Gene3D" id="3.40.140.30">
    <property type="entry name" value="Hypothetical protein TM1506"/>
    <property type="match status" value="1"/>
</dbReference>
<accession>A0A974BGM9</accession>
<keyword evidence="2" id="KW-1185">Reference proteome</keyword>
<protein>
    <submittedName>
        <fullName evidence="1">DUF1893 domain-containing protein</fullName>
    </submittedName>
</protein>
<gene>
    <name evidence="1" type="ORF">HZF24_01180</name>
</gene>
<dbReference type="Proteomes" id="UP000611629">
    <property type="component" value="Unassembled WGS sequence"/>
</dbReference>
<evidence type="ECO:0000313" key="2">
    <source>
        <dbReference type="Proteomes" id="UP000611629"/>
    </source>
</evidence>
<dbReference type="SUPFAM" id="SSF53927">
    <property type="entry name" value="Cytidine deaminase-like"/>
    <property type="match status" value="1"/>
</dbReference>
<name>A0A974BGM9_SEDHY</name>
<dbReference type="AlphaFoldDB" id="A0A974BGM9"/>